<organism evidence="3 4">
    <name type="scientific">Actinomyces oris</name>
    <dbReference type="NCBI Taxonomy" id="544580"/>
    <lineage>
        <taxon>Bacteria</taxon>
        <taxon>Bacillati</taxon>
        <taxon>Actinomycetota</taxon>
        <taxon>Actinomycetes</taxon>
        <taxon>Actinomycetales</taxon>
        <taxon>Actinomycetaceae</taxon>
        <taxon>Actinomyces</taxon>
    </lineage>
</organism>
<feature type="region of interest" description="Disordered" evidence="1">
    <location>
        <begin position="38"/>
        <end position="69"/>
    </location>
</feature>
<dbReference type="Proteomes" id="UP000186857">
    <property type="component" value="Unassembled WGS sequence"/>
</dbReference>
<dbReference type="RefSeq" id="WP_075376423.1">
    <property type="nucleotide sequence ID" value="NZ_MSKJ01000008.1"/>
</dbReference>
<proteinExistence type="predicted"/>
<sequence>MPLQTLLLSVALVVFGVIATTEIFRSIHQRIRLRRDRASSAPHRGEESTWNELTEHHRPVRESKPDEFTTGPHERLLAICAPYSLCSRDPWDRLICSDLDGTRTMLSLDWGVCSRTDLLARIYWLITSGHRTGFDAERARWVSTSLAEAERHELRDTADSSSDAAKTLWRLERMLNNDRDIRNVDFAAWDLVRAAMLTRCGFAMGWLTEDETWDTLAVLDRALREHYRSWTQVSESFRLARWYWSSESGKDEHFNDLHDLNRSLVLLSPDGPWGIVNWKVATPEPSFLILDDLLDTGMAKPRGAGERKRATQWERWVDDQAILRGQHRPQHFSIHAEQHHQFTKRA</sequence>
<dbReference type="InterPro" id="IPR009677">
    <property type="entry name" value="DUF1266"/>
</dbReference>
<evidence type="ECO:0000313" key="3">
    <source>
        <dbReference type="EMBL" id="OLO45317.1"/>
    </source>
</evidence>
<feature type="compositionally biased region" description="Basic and acidic residues" evidence="1">
    <location>
        <begin position="43"/>
        <end position="69"/>
    </location>
</feature>
<dbReference type="OrthoDB" id="1956494at2"/>
<feature type="domain" description="DUF1266" evidence="2">
    <location>
        <begin position="106"/>
        <end position="278"/>
    </location>
</feature>
<evidence type="ECO:0000259" key="2">
    <source>
        <dbReference type="Pfam" id="PF06889"/>
    </source>
</evidence>
<name>A0A1Q8VB41_9ACTO</name>
<accession>A0A1Q8VB41</accession>
<dbReference type="EMBL" id="MSKJ01000008">
    <property type="protein sequence ID" value="OLO45317.1"/>
    <property type="molecule type" value="Genomic_DNA"/>
</dbReference>
<gene>
    <name evidence="3" type="ORF">BKH29_04240</name>
</gene>
<dbReference type="Pfam" id="PF06889">
    <property type="entry name" value="DUF1266"/>
    <property type="match status" value="1"/>
</dbReference>
<comment type="caution">
    <text evidence="3">The sequence shown here is derived from an EMBL/GenBank/DDBJ whole genome shotgun (WGS) entry which is preliminary data.</text>
</comment>
<dbReference type="AlphaFoldDB" id="A0A1Q8VB41"/>
<evidence type="ECO:0000313" key="4">
    <source>
        <dbReference type="Proteomes" id="UP000186857"/>
    </source>
</evidence>
<protein>
    <recommendedName>
        <fullName evidence="2">DUF1266 domain-containing protein</fullName>
    </recommendedName>
</protein>
<evidence type="ECO:0000256" key="1">
    <source>
        <dbReference type="SAM" id="MobiDB-lite"/>
    </source>
</evidence>
<reference evidence="3 4" key="1">
    <citation type="submission" date="2016-12" db="EMBL/GenBank/DDBJ databases">
        <title>Genomic Comparison of strains in the 'Actinomyces naeslundii' Group.</title>
        <authorList>
            <person name="Mughal S.R."/>
            <person name="Do T."/>
            <person name="Gilbert S.C."/>
            <person name="Witherden E.A."/>
            <person name="Didelot X."/>
            <person name="Beighton D."/>
        </authorList>
    </citation>
    <scope>NUCLEOTIDE SEQUENCE [LARGE SCALE GENOMIC DNA]</scope>
    <source>
        <strain evidence="3 4">CCUG 33920</strain>
    </source>
</reference>